<evidence type="ECO:0000256" key="6">
    <source>
        <dbReference type="ARBA" id="ARBA00022989"/>
    </source>
</evidence>
<evidence type="ECO:0000256" key="8">
    <source>
        <dbReference type="SAM" id="MobiDB-lite"/>
    </source>
</evidence>
<feature type="region of interest" description="Disordered" evidence="8">
    <location>
        <begin position="1"/>
        <end position="40"/>
    </location>
</feature>
<dbReference type="InterPro" id="IPR002523">
    <property type="entry name" value="MgTranspt_CorA/ZnTranspt_ZntB"/>
</dbReference>
<keyword evidence="6 9" id="KW-1133">Transmembrane helix</keyword>
<dbReference type="InterPro" id="IPR045861">
    <property type="entry name" value="CorA_cytoplasmic_dom"/>
</dbReference>
<dbReference type="InterPro" id="IPR045863">
    <property type="entry name" value="CorA_TM1_TM2"/>
</dbReference>
<evidence type="ECO:0000256" key="7">
    <source>
        <dbReference type="ARBA" id="ARBA00023136"/>
    </source>
</evidence>
<feature type="compositionally biased region" description="Basic and acidic residues" evidence="8">
    <location>
        <begin position="7"/>
        <end position="23"/>
    </location>
</feature>
<evidence type="ECO:0000256" key="5">
    <source>
        <dbReference type="ARBA" id="ARBA00022692"/>
    </source>
</evidence>
<keyword evidence="5 9" id="KW-0812">Transmembrane</keyword>
<dbReference type="GO" id="GO:0005886">
    <property type="term" value="C:plasma membrane"/>
    <property type="evidence" value="ECO:0007669"/>
    <property type="project" value="UniProtKB-SubCell"/>
</dbReference>
<evidence type="ECO:0000256" key="2">
    <source>
        <dbReference type="ARBA" id="ARBA00009765"/>
    </source>
</evidence>
<sequence length="579" mass="66387">MSSLRRRVLESEERNLTRKESPRRPPPSHRHNSPSAPWPWINLHDEIDQEQLASPLPPVPAPCDHTTCEGSCWKGYPQSRFPNWTPSQLRRSRIQKAIMDYNKSAQAAIYYVDVDSEGVFKDSGKFVAREKEDAPEDELWDQLINEDKQRPDNVRVRALFLESMSGPMLQQLGAKYNIEPFFFSSSLGWIPSRYQEEVRAKKGDHLTITLIFLRTMDHPDAKSLHTFPDSASSTMTTPFSYHEQIIDTQAPLFLHSGGQYLILDLLAVHLVRSIDGNTLISYHNSDADTTATYLHERIRFAGQSVYWQNIFQSSPDPTFVLLTFIWHAMYAWDEALEHLYAHICFIEAQVINTSDANLTRELHVIRAHLLHHSALLEDFRKAVEFIMNTPNPAMDALPKDSDRAFSRGLLERECKNLLSEIQRLEGSRTMQDKRLKNVMNLVFSSVNIDDSKRMKELTEAAVRDSAGMKQIAYLSMVFLPASFVAAVFGMNVGEINPGTKGTWGHYFETALPLTLATIWAVMVFQGKYLLGRDATIWMRLIWPVTLLQQRMRTRQQMRRGGAFDLDAPLVADSRWPETF</sequence>
<dbReference type="OrthoDB" id="3231000at2759"/>
<feature type="transmembrane region" description="Helical" evidence="9">
    <location>
        <begin position="510"/>
        <end position="530"/>
    </location>
</feature>
<dbReference type="SUPFAM" id="SSF144083">
    <property type="entry name" value="Magnesium transport protein CorA, transmembrane region"/>
    <property type="match status" value="1"/>
</dbReference>
<dbReference type="GO" id="GO:0015095">
    <property type="term" value="F:magnesium ion transmembrane transporter activity"/>
    <property type="evidence" value="ECO:0007669"/>
    <property type="project" value="TreeGrafter"/>
</dbReference>
<evidence type="ECO:0000256" key="4">
    <source>
        <dbReference type="ARBA" id="ARBA00022475"/>
    </source>
</evidence>
<name>A0A8H6S504_9AGAR</name>
<dbReference type="Gene3D" id="1.20.58.340">
    <property type="entry name" value="Magnesium transport protein CorA, transmembrane region"/>
    <property type="match status" value="1"/>
</dbReference>
<dbReference type="GO" id="GO:0050897">
    <property type="term" value="F:cobalt ion binding"/>
    <property type="evidence" value="ECO:0007669"/>
    <property type="project" value="TreeGrafter"/>
</dbReference>
<dbReference type="GO" id="GO:0000287">
    <property type="term" value="F:magnesium ion binding"/>
    <property type="evidence" value="ECO:0007669"/>
    <property type="project" value="TreeGrafter"/>
</dbReference>
<dbReference type="PANTHER" id="PTHR46494">
    <property type="entry name" value="CORA FAMILY METAL ION TRANSPORTER (EUROFUNG)"/>
    <property type="match status" value="1"/>
</dbReference>
<proteinExistence type="inferred from homology"/>
<keyword evidence="11" id="KW-1185">Reference proteome</keyword>
<dbReference type="SUPFAM" id="SSF143865">
    <property type="entry name" value="CorA soluble domain-like"/>
    <property type="match status" value="1"/>
</dbReference>
<comment type="subcellular location">
    <subcellularLocation>
        <location evidence="1">Cell membrane</location>
        <topology evidence="1">Multi-pass membrane protein</topology>
    </subcellularLocation>
</comment>
<comment type="similarity">
    <text evidence="2">Belongs to the CorA metal ion transporter (MIT) (TC 1.A.35) family.</text>
</comment>
<protein>
    <submittedName>
        <fullName evidence="10">Uncharacterized protein</fullName>
    </submittedName>
</protein>
<comment type="caution">
    <text evidence="10">The sequence shown here is derived from an EMBL/GenBank/DDBJ whole genome shotgun (WGS) entry which is preliminary data.</text>
</comment>
<dbReference type="Pfam" id="PF01544">
    <property type="entry name" value="CorA"/>
    <property type="match status" value="1"/>
</dbReference>
<keyword evidence="3" id="KW-0813">Transport</keyword>
<evidence type="ECO:0000313" key="11">
    <source>
        <dbReference type="Proteomes" id="UP000636479"/>
    </source>
</evidence>
<reference evidence="10" key="1">
    <citation type="submission" date="2020-05" db="EMBL/GenBank/DDBJ databases">
        <title>Mycena genomes resolve the evolution of fungal bioluminescence.</title>
        <authorList>
            <person name="Tsai I.J."/>
        </authorList>
    </citation>
    <scope>NUCLEOTIDE SEQUENCE</scope>
    <source>
        <strain evidence="10">171206Taipei</strain>
    </source>
</reference>
<keyword evidence="4" id="KW-1003">Cell membrane</keyword>
<evidence type="ECO:0000256" key="9">
    <source>
        <dbReference type="SAM" id="Phobius"/>
    </source>
</evidence>
<evidence type="ECO:0000256" key="1">
    <source>
        <dbReference type="ARBA" id="ARBA00004651"/>
    </source>
</evidence>
<dbReference type="EMBL" id="JACAZF010000011">
    <property type="protein sequence ID" value="KAF7292873.1"/>
    <property type="molecule type" value="Genomic_DNA"/>
</dbReference>
<dbReference type="AlphaFoldDB" id="A0A8H6S504"/>
<evidence type="ECO:0000256" key="3">
    <source>
        <dbReference type="ARBA" id="ARBA00022448"/>
    </source>
</evidence>
<evidence type="ECO:0000313" key="10">
    <source>
        <dbReference type="EMBL" id="KAF7292873.1"/>
    </source>
</evidence>
<dbReference type="GeneID" id="59350891"/>
<gene>
    <name evidence="10" type="ORF">MIND_01186300</name>
</gene>
<dbReference type="GO" id="GO:0015087">
    <property type="term" value="F:cobalt ion transmembrane transporter activity"/>
    <property type="evidence" value="ECO:0007669"/>
    <property type="project" value="TreeGrafter"/>
</dbReference>
<dbReference type="Proteomes" id="UP000636479">
    <property type="component" value="Unassembled WGS sequence"/>
</dbReference>
<dbReference type="PANTHER" id="PTHR46494:SF1">
    <property type="entry name" value="CORA FAMILY METAL ION TRANSPORTER (EUROFUNG)"/>
    <property type="match status" value="1"/>
</dbReference>
<feature type="transmembrane region" description="Helical" evidence="9">
    <location>
        <begin position="471"/>
        <end position="490"/>
    </location>
</feature>
<accession>A0A8H6S504</accession>
<dbReference type="RefSeq" id="XP_037215301.1">
    <property type="nucleotide sequence ID" value="XM_037368375.1"/>
</dbReference>
<organism evidence="10 11">
    <name type="scientific">Mycena indigotica</name>
    <dbReference type="NCBI Taxonomy" id="2126181"/>
    <lineage>
        <taxon>Eukaryota</taxon>
        <taxon>Fungi</taxon>
        <taxon>Dikarya</taxon>
        <taxon>Basidiomycota</taxon>
        <taxon>Agaricomycotina</taxon>
        <taxon>Agaricomycetes</taxon>
        <taxon>Agaricomycetidae</taxon>
        <taxon>Agaricales</taxon>
        <taxon>Marasmiineae</taxon>
        <taxon>Mycenaceae</taxon>
        <taxon>Mycena</taxon>
    </lineage>
</organism>
<keyword evidence="7 9" id="KW-0472">Membrane</keyword>